<evidence type="ECO:0000313" key="9">
    <source>
        <dbReference type="Proteomes" id="UP000274822"/>
    </source>
</evidence>
<comment type="function">
    <text evidence="6">This promotes the activity of RNA polymerase II.</text>
</comment>
<protein>
    <recommendedName>
        <fullName evidence="6">RNA polymerase II subunit A C-terminal domain phosphatase</fullName>
        <ecNumber evidence="6">3.1.3.16</ecNumber>
    </recommendedName>
</protein>
<dbReference type="Proteomes" id="UP000274822">
    <property type="component" value="Unassembled WGS sequence"/>
</dbReference>
<dbReference type="GO" id="GO:0005634">
    <property type="term" value="C:nucleus"/>
    <property type="evidence" value="ECO:0007669"/>
    <property type="project" value="UniProtKB-SubCell"/>
</dbReference>
<organism evidence="8 9">
    <name type="scientific">Jimgerdemannia flammicorona</name>
    <dbReference type="NCBI Taxonomy" id="994334"/>
    <lineage>
        <taxon>Eukaryota</taxon>
        <taxon>Fungi</taxon>
        <taxon>Fungi incertae sedis</taxon>
        <taxon>Mucoromycota</taxon>
        <taxon>Mucoromycotina</taxon>
        <taxon>Endogonomycetes</taxon>
        <taxon>Endogonales</taxon>
        <taxon>Endogonaceae</taxon>
        <taxon>Jimgerdemannia</taxon>
    </lineage>
</organism>
<keyword evidence="2 6" id="KW-0378">Hydrolase</keyword>
<dbReference type="NCBIfam" id="TIGR02250">
    <property type="entry name" value="FCP1_euk"/>
    <property type="match status" value="1"/>
</dbReference>
<comment type="caution">
    <text evidence="8">The sequence shown here is derived from an EMBL/GenBank/DDBJ whole genome shotgun (WGS) entry which is preliminary data.</text>
</comment>
<evidence type="ECO:0000259" key="7">
    <source>
        <dbReference type="PROSITE" id="PS50969"/>
    </source>
</evidence>
<dbReference type="AlphaFoldDB" id="A0A433P6L3"/>
<dbReference type="PANTHER" id="PTHR23081:SF36">
    <property type="entry name" value="RNA POLYMERASE II SUBUNIT A C-TERMINAL DOMAIN PHOSPHATASE"/>
    <property type="match status" value="1"/>
</dbReference>
<evidence type="ECO:0000256" key="4">
    <source>
        <dbReference type="ARBA" id="ARBA00047761"/>
    </source>
</evidence>
<comment type="catalytic activity">
    <reaction evidence="5 6">
        <text>O-phospho-L-threonyl-[protein] + H2O = L-threonyl-[protein] + phosphate</text>
        <dbReference type="Rhea" id="RHEA:47004"/>
        <dbReference type="Rhea" id="RHEA-COMP:11060"/>
        <dbReference type="Rhea" id="RHEA-COMP:11605"/>
        <dbReference type="ChEBI" id="CHEBI:15377"/>
        <dbReference type="ChEBI" id="CHEBI:30013"/>
        <dbReference type="ChEBI" id="CHEBI:43474"/>
        <dbReference type="ChEBI" id="CHEBI:61977"/>
        <dbReference type="EC" id="3.1.3.16"/>
    </reaction>
</comment>
<dbReference type="InterPro" id="IPR036412">
    <property type="entry name" value="HAD-like_sf"/>
</dbReference>
<dbReference type="InterPro" id="IPR004274">
    <property type="entry name" value="FCP1_dom"/>
</dbReference>
<keyword evidence="9" id="KW-1185">Reference proteome</keyword>
<dbReference type="SUPFAM" id="SSF56784">
    <property type="entry name" value="HAD-like"/>
    <property type="match status" value="1"/>
</dbReference>
<dbReference type="Gene3D" id="3.40.50.1000">
    <property type="entry name" value="HAD superfamily/HAD-like"/>
    <property type="match status" value="1"/>
</dbReference>
<evidence type="ECO:0000256" key="5">
    <source>
        <dbReference type="ARBA" id="ARBA00048336"/>
    </source>
</evidence>
<comment type="subcellular location">
    <subcellularLocation>
        <location evidence="1 6">Nucleus</location>
    </subcellularLocation>
</comment>
<dbReference type="InterPro" id="IPR011947">
    <property type="entry name" value="FCP1_euk"/>
</dbReference>
<accession>A0A433P6L3</accession>
<feature type="non-terminal residue" evidence="8">
    <location>
        <position position="1"/>
    </location>
</feature>
<evidence type="ECO:0000256" key="6">
    <source>
        <dbReference type="RuleBase" id="RU366066"/>
    </source>
</evidence>
<sequence>EAERIEKENTDRLLASRRLSLIVDLDQTIIHATWDPTVEDWMKDEKNVNHPATKVGFWYTASMGLEIVYASDKRRHAECRDIRKFVLPGSPLVYYIKLRPDLRKFLSEVTKLYELHIYTMGTRNYAEAVAKEIDPDKEYFKERILSRDESGSMTRKTIQRLFPCDTSMVVVIDDRSDVWDWSPNLIKVQQCKLGLRRQEKGSWSICGFYLCLDVIWDLLTLMIMIQHIFAADDFFVGIGDINASFLPKRVGFCPATFIESFAWLIRELEHASPINAHLCIVIGSHCELHSDHPTSSNTADGAAISSAFAWEYEGGRGRERFQGGYERRQQDGDRYGVDV</sequence>
<keyword evidence="3 6" id="KW-0539">Nucleus</keyword>
<dbReference type="SMART" id="SM00577">
    <property type="entry name" value="CPDc"/>
    <property type="match status" value="1"/>
</dbReference>
<comment type="catalytic activity">
    <reaction evidence="4 6">
        <text>O-phospho-L-seryl-[protein] + H2O = L-seryl-[protein] + phosphate</text>
        <dbReference type="Rhea" id="RHEA:20629"/>
        <dbReference type="Rhea" id="RHEA-COMP:9863"/>
        <dbReference type="Rhea" id="RHEA-COMP:11604"/>
        <dbReference type="ChEBI" id="CHEBI:15377"/>
        <dbReference type="ChEBI" id="CHEBI:29999"/>
        <dbReference type="ChEBI" id="CHEBI:43474"/>
        <dbReference type="ChEBI" id="CHEBI:83421"/>
        <dbReference type="EC" id="3.1.3.16"/>
    </reaction>
</comment>
<name>A0A433P6L3_9FUNG</name>
<dbReference type="PANTHER" id="PTHR23081">
    <property type="entry name" value="RNA POLYMERASE II CTD PHOSPHATASE"/>
    <property type="match status" value="1"/>
</dbReference>
<dbReference type="Pfam" id="PF03031">
    <property type="entry name" value="NIF"/>
    <property type="match status" value="1"/>
</dbReference>
<dbReference type="GO" id="GO:0008420">
    <property type="term" value="F:RNA polymerase II CTD heptapeptide repeat phosphatase activity"/>
    <property type="evidence" value="ECO:0007669"/>
    <property type="project" value="UniProtKB-UniRule"/>
</dbReference>
<evidence type="ECO:0000256" key="1">
    <source>
        <dbReference type="ARBA" id="ARBA00004123"/>
    </source>
</evidence>
<dbReference type="InterPro" id="IPR023214">
    <property type="entry name" value="HAD_sf"/>
</dbReference>
<reference evidence="8 9" key="1">
    <citation type="journal article" date="2018" name="New Phytol.">
        <title>Phylogenomics of Endogonaceae and evolution of mycorrhizas within Mucoromycota.</title>
        <authorList>
            <person name="Chang Y."/>
            <person name="Desiro A."/>
            <person name="Na H."/>
            <person name="Sandor L."/>
            <person name="Lipzen A."/>
            <person name="Clum A."/>
            <person name="Barry K."/>
            <person name="Grigoriev I.V."/>
            <person name="Martin F.M."/>
            <person name="Stajich J.E."/>
            <person name="Smith M.E."/>
            <person name="Bonito G."/>
            <person name="Spatafora J.W."/>
        </authorList>
    </citation>
    <scope>NUCLEOTIDE SEQUENCE [LARGE SCALE GENOMIC DNA]</scope>
    <source>
        <strain evidence="8 9">AD002</strain>
    </source>
</reference>
<dbReference type="CDD" id="cd07521">
    <property type="entry name" value="HAD_FCP1-like"/>
    <property type="match status" value="1"/>
</dbReference>
<evidence type="ECO:0000256" key="2">
    <source>
        <dbReference type="ARBA" id="ARBA00022801"/>
    </source>
</evidence>
<dbReference type="EMBL" id="RBNJ01030736">
    <property type="protein sequence ID" value="RUS13180.1"/>
    <property type="molecule type" value="Genomic_DNA"/>
</dbReference>
<gene>
    <name evidence="8" type="ORF">BC938DRAFT_478048</name>
</gene>
<evidence type="ECO:0000313" key="8">
    <source>
        <dbReference type="EMBL" id="RUS13180.1"/>
    </source>
</evidence>
<evidence type="ECO:0000256" key="3">
    <source>
        <dbReference type="ARBA" id="ARBA00023242"/>
    </source>
</evidence>
<dbReference type="EC" id="3.1.3.16" evidence="6"/>
<dbReference type="InterPro" id="IPR039189">
    <property type="entry name" value="Fcp1"/>
</dbReference>
<feature type="domain" description="FCP1 homology" evidence="7">
    <location>
        <begin position="14"/>
        <end position="212"/>
    </location>
</feature>
<dbReference type="PROSITE" id="PS50969">
    <property type="entry name" value="FCP1"/>
    <property type="match status" value="1"/>
</dbReference>
<feature type="non-terminal residue" evidence="8">
    <location>
        <position position="339"/>
    </location>
</feature>
<proteinExistence type="predicted"/>